<keyword evidence="10" id="KW-1185">Reference proteome</keyword>
<dbReference type="Proteomes" id="UP000002058">
    <property type="component" value="Unassembled WGS sequence"/>
</dbReference>
<dbReference type="AlphaFoldDB" id="C4JP51"/>
<dbReference type="KEGG" id="ure:UREG_03110"/>
<evidence type="ECO:0000256" key="4">
    <source>
        <dbReference type="ARBA" id="ARBA00023136"/>
    </source>
</evidence>
<proteinExistence type="inferred from homology"/>
<evidence type="ECO:0000256" key="1">
    <source>
        <dbReference type="ARBA" id="ARBA00004141"/>
    </source>
</evidence>
<evidence type="ECO:0000256" key="5">
    <source>
        <dbReference type="ARBA" id="ARBA00038359"/>
    </source>
</evidence>
<keyword evidence="3 7" id="KW-1133">Transmembrane helix</keyword>
<feature type="domain" description="Rhodopsin" evidence="8">
    <location>
        <begin position="184"/>
        <end position="245"/>
    </location>
</feature>
<feature type="transmembrane region" description="Helical" evidence="7">
    <location>
        <begin position="130"/>
        <end position="150"/>
    </location>
</feature>
<feature type="transmembrane region" description="Helical" evidence="7">
    <location>
        <begin position="96"/>
        <end position="118"/>
    </location>
</feature>
<evidence type="ECO:0000313" key="9">
    <source>
        <dbReference type="EMBL" id="EEP78265.1"/>
    </source>
</evidence>
<dbReference type="HOGENOM" id="CLU_028200_3_7_1"/>
<dbReference type="OrthoDB" id="4682787at2759"/>
<evidence type="ECO:0000256" key="2">
    <source>
        <dbReference type="ARBA" id="ARBA00022692"/>
    </source>
</evidence>
<feature type="compositionally biased region" description="Basic residues" evidence="6">
    <location>
        <begin position="266"/>
        <end position="283"/>
    </location>
</feature>
<dbReference type="EMBL" id="CH476616">
    <property type="protein sequence ID" value="EEP78265.1"/>
    <property type="molecule type" value="Genomic_DNA"/>
</dbReference>
<dbReference type="eggNOG" id="ENOG502SHS7">
    <property type="taxonomic scope" value="Eukaryota"/>
</dbReference>
<dbReference type="STRING" id="336963.C4JP51"/>
<dbReference type="VEuPathDB" id="FungiDB:UREG_03110"/>
<dbReference type="InterPro" id="IPR049326">
    <property type="entry name" value="Rhodopsin_dom_fungi"/>
</dbReference>
<protein>
    <recommendedName>
        <fullName evidence="8">Rhodopsin domain-containing protein</fullName>
    </recommendedName>
</protein>
<feature type="transmembrane region" description="Helical" evidence="7">
    <location>
        <begin position="20"/>
        <end position="39"/>
    </location>
</feature>
<feature type="domain" description="Rhodopsin" evidence="8">
    <location>
        <begin position="36"/>
        <end position="170"/>
    </location>
</feature>
<evidence type="ECO:0000256" key="3">
    <source>
        <dbReference type="ARBA" id="ARBA00022989"/>
    </source>
</evidence>
<keyword evidence="4 7" id="KW-0472">Membrane</keyword>
<feature type="region of interest" description="Disordered" evidence="6">
    <location>
        <begin position="252"/>
        <end position="286"/>
    </location>
</feature>
<keyword evidence="2 7" id="KW-0812">Transmembrane</keyword>
<reference evidence="10" key="1">
    <citation type="journal article" date="2009" name="Genome Res.">
        <title>Comparative genomic analyses of the human fungal pathogens Coccidioides and their relatives.</title>
        <authorList>
            <person name="Sharpton T.J."/>
            <person name="Stajich J.E."/>
            <person name="Rounsley S.D."/>
            <person name="Gardner M.J."/>
            <person name="Wortman J.R."/>
            <person name="Jordar V.S."/>
            <person name="Maiti R."/>
            <person name="Kodira C.D."/>
            <person name="Neafsey D.E."/>
            <person name="Zeng Q."/>
            <person name="Hung C.-Y."/>
            <person name="McMahan C."/>
            <person name="Muszewska A."/>
            <person name="Grynberg M."/>
            <person name="Mandel M.A."/>
            <person name="Kellner E.M."/>
            <person name="Barker B.M."/>
            <person name="Galgiani J.N."/>
            <person name="Orbach M.J."/>
            <person name="Kirkland T.N."/>
            <person name="Cole G.T."/>
            <person name="Henn M.R."/>
            <person name="Birren B.W."/>
            <person name="Taylor J.W."/>
        </authorList>
    </citation>
    <scope>NUCLEOTIDE SEQUENCE [LARGE SCALE GENOMIC DNA]</scope>
    <source>
        <strain evidence="10">UAMH 1704</strain>
    </source>
</reference>
<feature type="compositionally biased region" description="Low complexity" evidence="6">
    <location>
        <begin position="307"/>
        <end position="317"/>
    </location>
</feature>
<organism evidence="9 10">
    <name type="scientific">Uncinocarpus reesii (strain UAMH 1704)</name>
    <dbReference type="NCBI Taxonomy" id="336963"/>
    <lineage>
        <taxon>Eukaryota</taxon>
        <taxon>Fungi</taxon>
        <taxon>Dikarya</taxon>
        <taxon>Ascomycota</taxon>
        <taxon>Pezizomycotina</taxon>
        <taxon>Eurotiomycetes</taxon>
        <taxon>Eurotiomycetidae</taxon>
        <taxon>Onygenales</taxon>
        <taxon>Onygenaceae</taxon>
        <taxon>Uncinocarpus</taxon>
    </lineage>
</organism>
<accession>C4JP51</accession>
<dbReference type="GO" id="GO:0016020">
    <property type="term" value="C:membrane"/>
    <property type="evidence" value="ECO:0007669"/>
    <property type="project" value="UniProtKB-SubCell"/>
</dbReference>
<feature type="region of interest" description="Disordered" evidence="6">
    <location>
        <begin position="342"/>
        <end position="361"/>
    </location>
</feature>
<feature type="region of interest" description="Disordered" evidence="6">
    <location>
        <begin position="307"/>
        <end position="329"/>
    </location>
</feature>
<evidence type="ECO:0000313" key="10">
    <source>
        <dbReference type="Proteomes" id="UP000002058"/>
    </source>
</evidence>
<dbReference type="InterPro" id="IPR052337">
    <property type="entry name" value="SAT4-like"/>
</dbReference>
<evidence type="ECO:0000256" key="7">
    <source>
        <dbReference type="SAM" id="Phobius"/>
    </source>
</evidence>
<dbReference type="PANTHER" id="PTHR33048:SF164">
    <property type="entry name" value="INTEGRAL MEMBRANE PROTEIN-RELATED"/>
    <property type="match status" value="1"/>
</dbReference>
<dbReference type="RefSeq" id="XP_002543594.1">
    <property type="nucleotide sequence ID" value="XM_002543548.1"/>
</dbReference>
<dbReference type="PANTHER" id="PTHR33048">
    <property type="entry name" value="PTH11-LIKE INTEGRAL MEMBRANE PROTEIN (AFU_ORTHOLOGUE AFUA_5G11245)"/>
    <property type="match status" value="1"/>
</dbReference>
<name>C4JP51_UNCRE</name>
<dbReference type="InParanoid" id="C4JP51"/>
<feature type="compositionally biased region" description="Polar residues" evidence="6">
    <location>
        <begin position="253"/>
        <end position="265"/>
    </location>
</feature>
<dbReference type="GeneID" id="8437739"/>
<evidence type="ECO:0000256" key="6">
    <source>
        <dbReference type="SAM" id="MobiDB-lite"/>
    </source>
</evidence>
<comment type="similarity">
    <text evidence="5">Belongs to the SAT4 family.</text>
</comment>
<sequence length="361" mass="39975">MAGHEPRTDGDVNWGPVINSIVWVEFTIALLLVISRIFSRTKLNRFWGRDDVFMCLTMLNAASHSVLLSISVRHGTGRHEVYLTDNDRIQANRFNWISQGFGIMAANWGKVSVVLFLLRVVDRAKEQKKAFYGGAILLTIVNILCVYSYYHQCKPTAALWDNRIKGKCWPPEIQRDYAYFQGCLGCVTALGIAAMAATTARTVLLARLSVQNDYTFNSIALTIYIATEQYLIIIAACIPTLGPLVTALRERTSASSPNGSLTQRPNRPHGHHQHSRSKNRSHGGKLMLTGSDAQIYPLSEYQGWVGGSRSSSSGSDGANDSTENIVPGYITKTMEVRVNSFQELDESENDISLARGPSNEV</sequence>
<feature type="transmembrane region" description="Helical" evidence="7">
    <location>
        <begin position="51"/>
        <end position="72"/>
    </location>
</feature>
<dbReference type="Pfam" id="PF20684">
    <property type="entry name" value="Fung_rhodopsin"/>
    <property type="match status" value="2"/>
</dbReference>
<feature type="transmembrane region" description="Helical" evidence="7">
    <location>
        <begin position="177"/>
        <end position="197"/>
    </location>
</feature>
<evidence type="ECO:0000259" key="8">
    <source>
        <dbReference type="Pfam" id="PF20684"/>
    </source>
</evidence>
<comment type="subcellular location">
    <subcellularLocation>
        <location evidence="1">Membrane</location>
        <topology evidence="1">Multi-pass membrane protein</topology>
    </subcellularLocation>
</comment>
<gene>
    <name evidence="9" type="ORF">UREG_03110</name>
</gene>
<dbReference type="OMA" id="VWACIEQ"/>